<accession>A0A6A6BN04</accession>
<evidence type="ECO:0000256" key="3">
    <source>
        <dbReference type="ARBA" id="ARBA00023242"/>
    </source>
</evidence>
<dbReference type="GO" id="GO:0005643">
    <property type="term" value="C:nuclear pore"/>
    <property type="evidence" value="ECO:0007669"/>
    <property type="project" value="InterPro"/>
</dbReference>
<comment type="similarity">
    <text evidence="2">Belongs to the nucleoporin interacting component (NIC) family.</text>
</comment>
<feature type="region of interest" description="Disordered" evidence="4">
    <location>
        <begin position="316"/>
        <end position="340"/>
    </location>
</feature>
<dbReference type="Pfam" id="PF04097">
    <property type="entry name" value="Nic96"/>
    <property type="match status" value="1"/>
</dbReference>
<feature type="compositionally biased region" description="Gly residues" evidence="4">
    <location>
        <begin position="109"/>
        <end position="119"/>
    </location>
</feature>
<gene>
    <name evidence="5" type="ORF">K452DRAFT_295622</name>
</gene>
<dbReference type="OrthoDB" id="203824at2759"/>
<feature type="compositionally biased region" description="Polar residues" evidence="4">
    <location>
        <begin position="12"/>
        <end position="22"/>
    </location>
</feature>
<feature type="compositionally biased region" description="Low complexity" evidence="4">
    <location>
        <begin position="120"/>
        <end position="150"/>
    </location>
</feature>
<evidence type="ECO:0000313" key="6">
    <source>
        <dbReference type="Proteomes" id="UP000799438"/>
    </source>
</evidence>
<name>A0A6A6BN04_9PEZI</name>
<dbReference type="Proteomes" id="UP000799438">
    <property type="component" value="Unassembled WGS sequence"/>
</dbReference>
<dbReference type="EMBL" id="ML995478">
    <property type="protein sequence ID" value="KAF2145068.1"/>
    <property type="molecule type" value="Genomic_DNA"/>
</dbReference>
<evidence type="ECO:0008006" key="7">
    <source>
        <dbReference type="Google" id="ProtNLM"/>
    </source>
</evidence>
<dbReference type="GO" id="GO:0017056">
    <property type="term" value="F:structural constituent of nuclear pore"/>
    <property type="evidence" value="ECO:0007669"/>
    <property type="project" value="InterPro"/>
</dbReference>
<dbReference type="RefSeq" id="XP_033400780.1">
    <property type="nucleotide sequence ID" value="XM_033541835.1"/>
</dbReference>
<feature type="compositionally biased region" description="Polar residues" evidence="4">
    <location>
        <begin position="29"/>
        <end position="62"/>
    </location>
</feature>
<dbReference type="AlphaFoldDB" id="A0A6A6BN04"/>
<dbReference type="GeneID" id="54299332"/>
<reference evidence="5" key="1">
    <citation type="journal article" date="2020" name="Stud. Mycol.">
        <title>101 Dothideomycetes genomes: a test case for predicting lifestyles and emergence of pathogens.</title>
        <authorList>
            <person name="Haridas S."/>
            <person name="Albert R."/>
            <person name="Binder M."/>
            <person name="Bloem J."/>
            <person name="Labutti K."/>
            <person name="Salamov A."/>
            <person name="Andreopoulos B."/>
            <person name="Baker S."/>
            <person name="Barry K."/>
            <person name="Bills G."/>
            <person name="Bluhm B."/>
            <person name="Cannon C."/>
            <person name="Castanera R."/>
            <person name="Culley D."/>
            <person name="Daum C."/>
            <person name="Ezra D."/>
            <person name="Gonzalez J."/>
            <person name="Henrissat B."/>
            <person name="Kuo A."/>
            <person name="Liang C."/>
            <person name="Lipzen A."/>
            <person name="Lutzoni F."/>
            <person name="Magnuson J."/>
            <person name="Mondo S."/>
            <person name="Nolan M."/>
            <person name="Ohm R."/>
            <person name="Pangilinan J."/>
            <person name="Park H.-J."/>
            <person name="Ramirez L."/>
            <person name="Alfaro M."/>
            <person name="Sun H."/>
            <person name="Tritt A."/>
            <person name="Yoshinaga Y."/>
            <person name="Zwiers L.-H."/>
            <person name="Turgeon B."/>
            <person name="Goodwin S."/>
            <person name="Spatafora J."/>
            <person name="Crous P."/>
            <person name="Grigoriev I."/>
        </authorList>
    </citation>
    <scope>NUCLEOTIDE SEQUENCE</scope>
    <source>
        <strain evidence="5">CBS 121167</strain>
    </source>
</reference>
<dbReference type="PANTHER" id="PTHR11225:SF4">
    <property type="entry name" value="NUCLEAR PORE COMPLEX PROTEIN NUP93"/>
    <property type="match status" value="1"/>
</dbReference>
<keyword evidence="3" id="KW-0539">Nucleus</keyword>
<organism evidence="5 6">
    <name type="scientific">Aplosporella prunicola CBS 121167</name>
    <dbReference type="NCBI Taxonomy" id="1176127"/>
    <lineage>
        <taxon>Eukaryota</taxon>
        <taxon>Fungi</taxon>
        <taxon>Dikarya</taxon>
        <taxon>Ascomycota</taxon>
        <taxon>Pezizomycotina</taxon>
        <taxon>Dothideomycetes</taxon>
        <taxon>Dothideomycetes incertae sedis</taxon>
        <taxon>Botryosphaeriales</taxon>
        <taxon>Aplosporellaceae</taxon>
        <taxon>Aplosporella</taxon>
    </lineage>
</organism>
<evidence type="ECO:0000256" key="2">
    <source>
        <dbReference type="ARBA" id="ARBA00010186"/>
    </source>
</evidence>
<dbReference type="GO" id="GO:0006606">
    <property type="term" value="P:protein import into nucleus"/>
    <property type="evidence" value="ECO:0007669"/>
    <property type="project" value="TreeGrafter"/>
</dbReference>
<protein>
    <recommendedName>
        <fullName evidence="7">Nuclear pore protein</fullName>
    </recommendedName>
</protein>
<evidence type="ECO:0000256" key="1">
    <source>
        <dbReference type="ARBA" id="ARBA00004259"/>
    </source>
</evidence>
<feature type="region of interest" description="Disordered" evidence="4">
    <location>
        <begin position="76"/>
        <end position="152"/>
    </location>
</feature>
<evidence type="ECO:0000256" key="4">
    <source>
        <dbReference type="SAM" id="MobiDB-lite"/>
    </source>
</evidence>
<feature type="compositionally biased region" description="Gly residues" evidence="4">
    <location>
        <begin position="89"/>
        <end position="99"/>
    </location>
</feature>
<comment type="subcellular location">
    <subcellularLocation>
        <location evidence="1">Nucleus envelope</location>
    </subcellularLocation>
</comment>
<keyword evidence="6" id="KW-1185">Reference proteome</keyword>
<proteinExistence type="inferred from homology"/>
<feature type="region of interest" description="Disordered" evidence="4">
    <location>
        <begin position="1"/>
        <end position="62"/>
    </location>
</feature>
<sequence length="1096" mass="117900">MSLFGNLGGNKPPTNTGSSLFGNTGGATGQPSSLFGGATNTPQTGTTPSLFGNAGAQKTTAPASGGLFSSALGGGLGSSTNTSQQPASGTGGGLFGGLGASTTQTQQPSGGGLFGGLGGAAAQQPGQQANAQQPGQPQSQPNPLSQSQAPGSQSAYFDHLLERGRKRAVQENGATPFGDLPTLQLGLGDIARKVRNLGTGGPSAPQVRDSRAHYLLAASGVNTGSALRDLNQFSASAGVSATTNIPSSVDTDIGAYISNLHSQSTLAMIAEGLEQSKKDFDTFLEDNIQMEWDAQRRRIYEHFGLGRQVENLEASAAPSSGPIARGAFGRSKRRGRGLGASTVGGNGMSFAASAMNRSVIGTPTAGSGRLNGFADPTSGTGLQPIPESRVMRDKQEKYTDKVKQLNIARLEENSYPVLAEFAGVEAGTDTSGYLEGAYQALSEIIGEDSGNVKERQFAQEYLDESPHSGKSVAMRKRILDGSRRYLEKKFLADIKETTAKNPLEAKVGGEPTNIGQVRGYIRVLSIRRELGADNVELQTLGDDHCWVLIFYLLRAGLVQDALEYVIDNERAIKSMDRNFPSYLMAFANSDDRRLGDDLQNRINNEYQQRTRIAPENSLDPYRMACYKIVGRCELSRTSLEGIGKGMEDWAWLQFALAREVNRVEETAGETFTLENIRSTVADITQRHFQGAEANGQFGVCFLLHVLVGMFEEGINFLYQHSYTAAVHFAIALTYYGLLRVSDFFTAGADILTFTTRQKPQINFCRIIGHYTRDFRAAKAEAAADYLVLLCLNSDLDGQLGQSQAATCHEALRELVLETREFAQLLGDIRSDGTRITGAIEYRLRLIGLTDQQEFLKNITLQSAAVADEAGRTTDAVLLYHLAEDYDTVIAIINRALSDAIAVDLGQSPHKLEPLKPRAVGQKPQAGSSLSLTAVEDPAQLARNMAALYSANALQYNKVKPHNRQALNSLLQMSDAKKMVEAGNWAGALDAITDMNLLPMGAKSNMAEIRQTAQNFNGLQPVVARNVSSLLMWTIICCGRRRDELRASNYEAVANKHVVEQLIVTAKDMMIFAGLVRYKLPPRVFEALAKAGQDAGA</sequence>
<dbReference type="InterPro" id="IPR007231">
    <property type="entry name" value="Nucleoporin_int_Nup93/Nic96"/>
</dbReference>
<dbReference type="GO" id="GO:0016973">
    <property type="term" value="P:poly(A)+ mRNA export from nucleus"/>
    <property type="evidence" value="ECO:0007669"/>
    <property type="project" value="TreeGrafter"/>
</dbReference>
<dbReference type="PANTHER" id="PTHR11225">
    <property type="entry name" value="NUCLEAR PORE COMPLEX PROTEIN NUP93 NUCLEOPORIN NUP93 DEAD EYE PROTEIN"/>
    <property type="match status" value="1"/>
</dbReference>
<evidence type="ECO:0000313" key="5">
    <source>
        <dbReference type="EMBL" id="KAF2145068.1"/>
    </source>
</evidence>